<protein>
    <submittedName>
        <fullName evidence="1">Uncharacterized protein</fullName>
    </submittedName>
</protein>
<dbReference type="OrthoDB" id="5878817at2"/>
<organism evidence="1 2">
    <name type="scientific">Vibrio comitans NBRC 102076</name>
    <dbReference type="NCBI Taxonomy" id="1219078"/>
    <lineage>
        <taxon>Bacteria</taxon>
        <taxon>Pseudomonadati</taxon>
        <taxon>Pseudomonadota</taxon>
        <taxon>Gammaproteobacteria</taxon>
        <taxon>Vibrionales</taxon>
        <taxon>Vibrionaceae</taxon>
        <taxon>Vibrio</taxon>
    </lineage>
</organism>
<accession>A0A4Y3IK17</accession>
<keyword evidence="2" id="KW-1185">Reference proteome</keyword>
<gene>
    <name evidence="1" type="ORF">VCO01S_10520</name>
</gene>
<evidence type="ECO:0000313" key="2">
    <source>
        <dbReference type="Proteomes" id="UP000318242"/>
    </source>
</evidence>
<evidence type="ECO:0000313" key="1">
    <source>
        <dbReference type="EMBL" id="GEA59859.1"/>
    </source>
</evidence>
<dbReference type="Proteomes" id="UP000318242">
    <property type="component" value="Unassembled WGS sequence"/>
</dbReference>
<dbReference type="EMBL" id="BJLH01000004">
    <property type="protein sequence ID" value="GEA59859.1"/>
    <property type="molecule type" value="Genomic_DNA"/>
</dbReference>
<name>A0A4Y3IK17_9VIBR</name>
<sequence length="88" mass="10255">MFSVTLLPSDYNSQLCSDLKSTLSQKLYDYFDASSVKFWESCEEQIIFIDDTQKETNWGITINANNRVVIQEFLEHMDSPVEFNVFEA</sequence>
<proteinExistence type="predicted"/>
<dbReference type="AlphaFoldDB" id="A0A4Y3IK17"/>
<dbReference type="RefSeq" id="WP_141270038.1">
    <property type="nucleotide sequence ID" value="NZ_BJLH01000004.1"/>
</dbReference>
<reference evidence="1 2" key="1">
    <citation type="submission" date="2019-06" db="EMBL/GenBank/DDBJ databases">
        <title>Whole genome shotgun sequence of Vibrio comitans NBRC 102076.</title>
        <authorList>
            <person name="Hosoyama A."/>
            <person name="Uohara A."/>
            <person name="Ohji S."/>
            <person name="Ichikawa N."/>
        </authorList>
    </citation>
    <scope>NUCLEOTIDE SEQUENCE [LARGE SCALE GENOMIC DNA]</scope>
    <source>
        <strain evidence="1 2">NBRC 102076</strain>
    </source>
</reference>
<comment type="caution">
    <text evidence="1">The sequence shown here is derived from an EMBL/GenBank/DDBJ whole genome shotgun (WGS) entry which is preliminary data.</text>
</comment>